<gene>
    <name evidence="1" type="ORF">PAPOLLO_LOCUS27948</name>
</gene>
<comment type="caution">
    <text evidence="1">The sequence shown here is derived from an EMBL/GenBank/DDBJ whole genome shotgun (WGS) entry which is preliminary data.</text>
</comment>
<proteinExistence type="predicted"/>
<organism evidence="1 2">
    <name type="scientific">Parnassius apollo</name>
    <name type="common">Apollo butterfly</name>
    <name type="synonym">Papilio apollo</name>
    <dbReference type="NCBI Taxonomy" id="110799"/>
    <lineage>
        <taxon>Eukaryota</taxon>
        <taxon>Metazoa</taxon>
        <taxon>Ecdysozoa</taxon>
        <taxon>Arthropoda</taxon>
        <taxon>Hexapoda</taxon>
        <taxon>Insecta</taxon>
        <taxon>Pterygota</taxon>
        <taxon>Neoptera</taxon>
        <taxon>Endopterygota</taxon>
        <taxon>Lepidoptera</taxon>
        <taxon>Glossata</taxon>
        <taxon>Ditrysia</taxon>
        <taxon>Papilionoidea</taxon>
        <taxon>Papilionidae</taxon>
        <taxon>Parnassiinae</taxon>
        <taxon>Parnassini</taxon>
        <taxon>Parnassius</taxon>
        <taxon>Parnassius</taxon>
    </lineage>
</organism>
<protein>
    <submittedName>
        <fullName evidence="1">(apollo) hypothetical protein</fullName>
    </submittedName>
</protein>
<keyword evidence="2" id="KW-1185">Reference proteome</keyword>
<dbReference type="Proteomes" id="UP000691718">
    <property type="component" value="Unassembled WGS sequence"/>
</dbReference>
<evidence type="ECO:0000313" key="1">
    <source>
        <dbReference type="EMBL" id="CAG5059258.1"/>
    </source>
</evidence>
<dbReference type="EMBL" id="CAJQZP010001697">
    <property type="protein sequence ID" value="CAG5059258.1"/>
    <property type="molecule type" value="Genomic_DNA"/>
</dbReference>
<evidence type="ECO:0000313" key="2">
    <source>
        <dbReference type="Proteomes" id="UP000691718"/>
    </source>
</evidence>
<name>A0A8S3YAW2_PARAO</name>
<dbReference type="OrthoDB" id="10496109at2759"/>
<sequence length="84" mass="9330">MAGSHSPYDIERSIPMTTGAFESCMTIPAYNTATYVSGLFYSKTLAILDINTPAVTDTANNKKLFPEIIRLDLRRTKLLANFLL</sequence>
<accession>A0A8S3YAW2</accession>
<reference evidence="1" key="1">
    <citation type="submission" date="2021-04" db="EMBL/GenBank/DDBJ databases">
        <authorList>
            <person name="Tunstrom K."/>
        </authorList>
    </citation>
    <scope>NUCLEOTIDE SEQUENCE</scope>
</reference>
<dbReference type="AlphaFoldDB" id="A0A8S3YAW2"/>